<feature type="coiled-coil region" evidence="10">
    <location>
        <begin position="515"/>
        <end position="619"/>
    </location>
</feature>
<comment type="function">
    <text evidence="9">Endonuclease that is involved in the suppression of homologous recombination and thus may have a key role in the control of bacterial genetic diversity.</text>
</comment>
<keyword evidence="6 9" id="KW-0067">ATP-binding</keyword>
<dbReference type="Pfam" id="PF20297">
    <property type="entry name" value="MSSS"/>
    <property type="match status" value="1"/>
</dbReference>
<dbReference type="InterPro" id="IPR036063">
    <property type="entry name" value="Smr_dom_sf"/>
</dbReference>
<dbReference type="PIRSF" id="PIRSF005814">
    <property type="entry name" value="MutS_YshD"/>
    <property type="match status" value="1"/>
</dbReference>
<evidence type="ECO:0000256" key="2">
    <source>
        <dbReference type="ARBA" id="ARBA00022730"/>
    </source>
</evidence>
<feature type="coiled-coil region" evidence="10">
    <location>
        <begin position="231"/>
        <end position="258"/>
    </location>
</feature>
<organism evidence="12 13">
    <name type="scientific">Desulfoscipio geothermicus DSM 3669</name>
    <dbReference type="NCBI Taxonomy" id="1121426"/>
    <lineage>
        <taxon>Bacteria</taxon>
        <taxon>Bacillati</taxon>
        <taxon>Bacillota</taxon>
        <taxon>Clostridia</taxon>
        <taxon>Eubacteriales</taxon>
        <taxon>Desulfallaceae</taxon>
        <taxon>Desulfoscipio</taxon>
    </lineage>
</organism>
<dbReference type="CDD" id="cd06503">
    <property type="entry name" value="ATP-synt_Fo_b"/>
    <property type="match status" value="1"/>
</dbReference>
<dbReference type="SMART" id="SM00463">
    <property type="entry name" value="SMR"/>
    <property type="match status" value="1"/>
</dbReference>
<comment type="subunit">
    <text evidence="9">Homodimer. Binds to stalled ribosomes, contacting rRNA.</text>
</comment>
<evidence type="ECO:0000256" key="7">
    <source>
        <dbReference type="ARBA" id="ARBA00022884"/>
    </source>
</evidence>
<evidence type="ECO:0000256" key="6">
    <source>
        <dbReference type="ARBA" id="ARBA00022840"/>
    </source>
</evidence>
<dbReference type="GO" id="GO:0072344">
    <property type="term" value="P:rescue of stalled ribosome"/>
    <property type="evidence" value="ECO:0007669"/>
    <property type="project" value="UniProtKB-UniRule"/>
</dbReference>
<dbReference type="GO" id="GO:0140664">
    <property type="term" value="F:ATP-dependent DNA damage sensor activity"/>
    <property type="evidence" value="ECO:0007669"/>
    <property type="project" value="InterPro"/>
</dbReference>
<dbReference type="GO" id="GO:0004519">
    <property type="term" value="F:endonuclease activity"/>
    <property type="evidence" value="ECO:0007669"/>
    <property type="project" value="UniProtKB-UniRule"/>
</dbReference>
<feature type="domain" description="Smr" evidence="11">
    <location>
        <begin position="713"/>
        <end position="788"/>
    </location>
</feature>
<dbReference type="CDD" id="cd03280">
    <property type="entry name" value="ABC_MutS2"/>
    <property type="match status" value="1"/>
</dbReference>
<keyword evidence="2 9" id="KW-0699">rRNA-binding</keyword>
<dbReference type="PROSITE" id="PS50828">
    <property type="entry name" value="SMR"/>
    <property type="match status" value="1"/>
</dbReference>
<keyword evidence="10" id="KW-0175">Coiled coil</keyword>
<comment type="function">
    <text evidence="9">Acts as a ribosome collision sensor, splitting the ribosome into its 2 subunits. Detects stalled/collided 70S ribosomes which it binds and splits by an ATP-hydrolysis driven conformational change. Acts upstream of the ribosome quality control system (RQC), a ribosome-associated complex that mediates the extraction of incompletely synthesized nascent chains from stalled ribosomes and their subsequent degradation. Probably generates substrates for RQC.</text>
</comment>
<accession>A0A1I6E7W7</accession>
<evidence type="ECO:0000313" key="13">
    <source>
        <dbReference type="Proteomes" id="UP000199584"/>
    </source>
</evidence>
<evidence type="ECO:0000256" key="4">
    <source>
        <dbReference type="ARBA" id="ARBA00022759"/>
    </source>
</evidence>
<dbReference type="STRING" id="39060.SAMN05660706_1294"/>
<dbReference type="FunFam" id="3.30.1370.110:FF:000004">
    <property type="entry name" value="Endonuclease MutS2"/>
    <property type="match status" value="1"/>
</dbReference>
<protein>
    <recommendedName>
        <fullName evidence="9">Endonuclease MutS2</fullName>
        <ecNumber evidence="9">3.1.-.-</ecNumber>
    </recommendedName>
    <alternativeName>
        <fullName evidence="9">Ribosome-associated protein quality control-upstream factor</fullName>
        <shortName evidence="9">RQC-upstream factor</shortName>
        <shortName evidence="9">RqcU</shortName>
        <ecNumber evidence="9">3.6.4.-</ecNumber>
    </alternativeName>
</protein>
<keyword evidence="13" id="KW-1185">Reference proteome</keyword>
<dbReference type="SUPFAM" id="SSF48334">
    <property type="entry name" value="DNA repair protein MutS, domain III"/>
    <property type="match status" value="1"/>
</dbReference>
<sequence>MDERNLKRLEFDKVKEQLAAYAASEIGRELVQSLVPYTDREDIEIAQAEVTEGRELLRIEPNARLDGWNDVRDAVRRSARGVVLDPRELWLILQTLTASRQIRSFFNERQERYPRLSVITLGLGDFKELEKQIARAVIPGGEISDQASDRLAGIRRKLSTAQQRVKERLNAIIRSTGYQKYLQDPIVTIREGRYVVPVKQEYRAQIPGIVHDQSASGATLFIEPMSVVEANNEVRSLLAEEKQEIARILRELSEAVGSRAEEMLYTLENLGRLDFVMAKARYSEKLDAWAPGMVSEARLNIKRGRHPLLPGKAVPISIHLGEDFDMLIITGPNTGGKTVSLKTVGLLVIMAHAGLHVPADEGTVIGIFDDIYADIGDEQSIEQSLSTFSSHMSNIVNILAGAGDRSLVLLDELGAGTDPVEGSALARAILDRLRQQGARTVATTHYGELKSYAFAHARVENASVEFNPETLQPTYRLLIGRPGRSNAFEIARRLGLDESVVQKAREFLTEEQVKVADLMREMEKDRLLAEKEKAEAEMLRREAEEYRKQYLFLVKKIDAKKDEIISRAVEESRDLVKKARREADYLVEELRASLKEESARERETSVQKARRQLKQLQASLEERAPDDVPGDNDEMVTNVRPGDEVFIPRYGQRGVVLDDPGQGDEVHVQVGMIKMTIARTELRRAAQKKNDRRSAAGLGQLVQKKARDISTRLDMRGMRVEEALAEVEKYLDDACVAGLPVVTLVHGKGTGALRAAVQQMLKNHRRVKTFRLGEQGEGGSGVTVVELA</sequence>
<dbReference type="NCBIfam" id="TIGR01069">
    <property type="entry name" value="mutS2"/>
    <property type="match status" value="1"/>
</dbReference>
<dbReference type="GO" id="GO:0030983">
    <property type="term" value="F:mismatched DNA binding"/>
    <property type="evidence" value="ECO:0007669"/>
    <property type="project" value="InterPro"/>
</dbReference>
<dbReference type="AlphaFoldDB" id="A0A1I6E7W7"/>
<dbReference type="PROSITE" id="PS00486">
    <property type="entry name" value="DNA_MISMATCH_REPAIR_2"/>
    <property type="match status" value="1"/>
</dbReference>
<dbReference type="InterPro" id="IPR036187">
    <property type="entry name" value="DNA_mismatch_repair_MutS_sf"/>
</dbReference>
<dbReference type="HAMAP" id="MF_00092">
    <property type="entry name" value="MutS2"/>
    <property type="match status" value="1"/>
</dbReference>
<dbReference type="SUPFAM" id="SSF52540">
    <property type="entry name" value="P-loop containing nucleoside triphosphate hydrolases"/>
    <property type="match status" value="1"/>
</dbReference>
<dbReference type="GO" id="GO:0019843">
    <property type="term" value="F:rRNA binding"/>
    <property type="evidence" value="ECO:0007669"/>
    <property type="project" value="UniProtKB-UniRule"/>
</dbReference>
<dbReference type="PANTHER" id="PTHR48466">
    <property type="entry name" value="OS10G0509000 PROTEIN-RELATED"/>
    <property type="match status" value="1"/>
</dbReference>
<dbReference type="SUPFAM" id="SSF160443">
    <property type="entry name" value="SMR domain-like"/>
    <property type="match status" value="1"/>
</dbReference>
<dbReference type="EMBL" id="FOYM01000029">
    <property type="protein sequence ID" value="SFR13825.1"/>
    <property type="molecule type" value="Genomic_DNA"/>
</dbReference>
<dbReference type="SMART" id="SM00534">
    <property type="entry name" value="MUTSac"/>
    <property type="match status" value="1"/>
</dbReference>
<name>A0A1I6E7W7_9FIRM</name>
<evidence type="ECO:0000259" key="11">
    <source>
        <dbReference type="PROSITE" id="PS50828"/>
    </source>
</evidence>
<dbReference type="EC" id="3.1.-.-" evidence="9"/>
<dbReference type="FunFam" id="3.40.50.300:FF:000830">
    <property type="entry name" value="Endonuclease MutS2"/>
    <property type="match status" value="1"/>
</dbReference>
<evidence type="ECO:0000256" key="8">
    <source>
        <dbReference type="ARBA" id="ARBA00023125"/>
    </source>
</evidence>
<keyword evidence="8 9" id="KW-0238">DNA-binding</keyword>
<dbReference type="Gene3D" id="3.40.50.300">
    <property type="entry name" value="P-loop containing nucleotide triphosphate hydrolases"/>
    <property type="match status" value="1"/>
</dbReference>
<dbReference type="InterPro" id="IPR002625">
    <property type="entry name" value="Smr_dom"/>
</dbReference>
<dbReference type="InterPro" id="IPR045076">
    <property type="entry name" value="MutS"/>
</dbReference>
<keyword evidence="3 9" id="KW-0547">Nucleotide-binding</keyword>
<gene>
    <name evidence="9" type="primary">mutS2</name>
    <name evidence="9" type="synonym">rqcU</name>
    <name evidence="12" type="ORF">SAMN05660706_1294</name>
</gene>
<dbReference type="Pfam" id="PF01713">
    <property type="entry name" value="Smr"/>
    <property type="match status" value="1"/>
</dbReference>
<dbReference type="Pfam" id="PF00488">
    <property type="entry name" value="MutS_V"/>
    <property type="match status" value="1"/>
</dbReference>
<comment type="similarity">
    <text evidence="9">Belongs to the DNA mismatch repair MutS family. MutS2 subfamily.</text>
</comment>
<keyword evidence="5 9" id="KW-0378">Hydrolase</keyword>
<dbReference type="InterPro" id="IPR000432">
    <property type="entry name" value="DNA_mismatch_repair_MutS_C"/>
</dbReference>
<dbReference type="GO" id="GO:0043023">
    <property type="term" value="F:ribosomal large subunit binding"/>
    <property type="evidence" value="ECO:0007669"/>
    <property type="project" value="UniProtKB-UniRule"/>
</dbReference>
<keyword evidence="4 9" id="KW-0255">Endonuclease</keyword>
<dbReference type="InterPro" id="IPR046893">
    <property type="entry name" value="MSSS"/>
</dbReference>
<evidence type="ECO:0000256" key="9">
    <source>
        <dbReference type="HAMAP-Rule" id="MF_00092"/>
    </source>
</evidence>
<keyword evidence="7 9" id="KW-0694">RNA-binding</keyword>
<dbReference type="PANTHER" id="PTHR48466:SF2">
    <property type="entry name" value="OS10G0509000 PROTEIN"/>
    <property type="match status" value="1"/>
</dbReference>
<dbReference type="EC" id="3.6.4.-" evidence="9"/>
<dbReference type="Gene3D" id="3.30.1370.110">
    <property type="match status" value="1"/>
</dbReference>
<dbReference type="GO" id="GO:0005524">
    <property type="term" value="F:ATP binding"/>
    <property type="evidence" value="ECO:0007669"/>
    <property type="project" value="UniProtKB-UniRule"/>
</dbReference>
<dbReference type="InterPro" id="IPR007696">
    <property type="entry name" value="DNA_mismatch_repair_MutS_core"/>
</dbReference>
<dbReference type="InterPro" id="IPR027417">
    <property type="entry name" value="P-loop_NTPase"/>
</dbReference>
<evidence type="ECO:0000256" key="5">
    <source>
        <dbReference type="ARBA" id="ARBA00022801"/>
    </source>
</evidence>
<proteinExistence type="inferred from homology"/>
<evidence type="ECO:0000313" key="12">
    <source>
        <dbReference type="EMBL" id="SFR13825.1"/>
    </source>
</evidence>
<feature type="binding site" evidence="9">
    <location>
        <begin position="331"/>
        <end position="338"/>
    </location>
    <ligand>
        <name>ATP</name>
        <dbReference type="ChEBI" id="CHEBI:30616"/>
    </ligand>
</feature>
<dbReference type="GO" id="GO:0045910">
    <property type="term" value="P:negative regulation of DNA recombination"/>
    <property type="evidence" value="ECO:0007669"/>
    <property type="project" value="InterPro"/>
</dbReference>
<dbReference type="GO" id="GO:0016887">
    <property type="term" value="F:ATP hydrolysis activity"/>
    <property type="evidence" value="ECO:0007669"/>
    <property type="project" value="InterPro"/>
</dbReference>
<dbReference type="GO" id="GO:0006298">
    <property type="term" value="P:mismatch repair"/>
    <property type="evidence" value="ECO:0007669"/>
    <property type="project" value="InterPro"/>
</dbReference>
<dbReference type="RefSeq" id="WP_092486183.1">
    <property type="nucleotide sequence ID" value="NZ_FOYM01000029.1"/>
</dbReference>
<dbReference type="SMART" id="SM00533">
    <property type="entry name" value="MUTSd"/>
    <property type="match status" value="1"/>
</dbReference>
<dbReference type="InterPro" id="IPR005747">
    <property type="entry name" value="MutS2"/>
</dbReference>
<dbReference type="Proteomes" id="UP000199584">
    <property type="component" value="Unassembled WGS sequence"/>
</dbReference>
<evidence type="ECO:0000256" key="10">
    <source>
        <dbReference type="SAM" id="Coils"/>
    </source>
</evidence>
<evidence type="ECO:0000256" key="3">
    <source>
        <dbReference type="ARBA" id="ARBA00022741"/>
    </source>
</evidence>
<dbReference type="OrthoDB" id="9808166at2"/>
<keyword evidence="1 9" id="KW-0540">Nuclease</keyword>
<evidence type="ECO:0000256" key="1">
    <source>
        <dbReference type="ARBA" id="ARBA00022722"/>
    </source>
</evidence>
<reference evidence="13" key="1">
    <citation type="submission" date="2016-10" db="EMBL/GenBank/DDBJ databases">
        <authorList>
            <person name="Varghese N."/>
            <person name="Submissions S."/>
        </authorList>
    </citation>
    <scope>NUCLEOTIDE SEQUENCE [LARGE SCALE GENOMIC DNA]</scope>
    <source>
        <strain evidence="13">DSM 3669</strain>
    </source>
</reference>